<dbReference type="RefSeq" id="WP_209900841.1">
    <property type="nucleotide sequence ID" value="NZ_BAAAJW010000002.1"/>
</dbReference>
<dbReference type="Proteomes" id="UP001519290">
    <property type="component" value="Unassembled WGS sequence"/>
</dbReference>
<feature type="transmembrane region" description="Helical" evidence="2">
    <location>
        <begin position="254"/>
        <end position="280"/>
    </location>
</feature>
<feature type="region of interest" description="Disordered" evidence="1">
    <location>
        <begin position="495"/>
        <end position="516"/>
    </location>
</feature>
<dbReference type="PANTHER" id="PTHR35342">
    <property type="entry name" value="TRICARBOXYLIC TRANSPORT PROTEIN"/>
    <property type="match status" value="1"/>
</dbReference>
<dbReference type="Pfam" id="PF01970">
    <property type="entry name" value="TctA"/>
    <property type="match status" value="1"/>
</dbReference>
<feature type="transmembrane region" description="Helical" evidence="2">
    <location>
        <begin position="40"/>
        <end position="68"/>
    </location>
</feature>
<proteinExistence type="predicted"/>
<dbReference type="EMBL" id="JAGIOD010000001">
    <property type="protein sequence ID" value="MBP2381575.1"/>
    <property type="molecule type" value="Genomic_DNA"/>
</dbReference>
<evidence type="ECO:0000313" key="5">
    <source>
        <dbReference type="Proteomes" id="UP001519290"/>
    </source>
</evidence>
<dbReference type="InterPro" id="IPR002823">
    <property type="entry name" value="DUF112_TM"/>
</dbReference>
<keyword evidence="2" id="KW-1133">Transmembrane helix</keyword>
<feature type="domain" description="DUF112" evidence="3">
    <location>
        <begin position="18"/>
        <end position="439"/>
    </location>
</feature>
<feature type="transmembrane region" description="Helical" evidence="2">
    <location>
        <begin position="467"/>
        <end position="487"/>
    </location>
</feature>
<sequence length="516" mass="53028">MSVIADGLTALASWEAVLCLFLGLGLGLLVGAFPGVTATMAVALASGFTLSLDPVAGLCVLLTIYVAANFGDRIPAILINTPGTPASIATTLDGYPMAKKGQAGIALTLSAFVSAAAILLSMVVFATVAVPVATLARDYFGSPELFALVVFGLTVMIGISSKSVLKGMFAGIIGLLLGTVGLYAATGDQRFTFGIPELASNEGVPFIAVIIGLFGVAELFDQMLTYAPSRTKPISSLGRWWPNRSELRGSAKPFGISAVVGLVTGLIPAAGGDIAGLIGWDRAKRASKNGATYGTGNYEGVVASDTASSATLGGSLTTTMALGIPGDSVMAVMIGSMLVWGLNPGPGLFTSRPDLVVTMTAIMVIAVALSLVASLLRLRGMVKLLDTPNHYLWPVILVFCMVGTYATTNSIFTVVIMLIAGVVGVVLKRLQIPAGPIVLGLLLGPIAEENLARTLVLQGDSGFFGVWSPVALGFFALAALSLLVPLLQRRTTVVPEPGAAESDDPADAQQHHGPPT</sequence>
<feature type="transmembrane region" description="Helical" evidence="2">
    <location>
        <begin position="145"/>
        <end position="161"/>
    </location>
</feature>
<protein>
    <submittedName>
        <fullName evidence="4">Tricarboxylic transport membrane protein</fullName>
    </submittedName>
</protein>
<accession>A0ABS4WZD6</accession>
<gene>
    <name evidence="4" type="ORF">JOF43_001532</name>
</gene>
<feature type="transmembrane region" description="Helical" evidence="2">
    <location>
        <begin position="396"/>
        <end position="423"/>
    </location>
</feature>
<feature type="transmembrane region" description="Helical" evidence="2">
    <location>
        <begin position="168"/>
        <end position="186"/>
    </location>
</feature>
<reference evidence="4 5" key="1">
    <citation type="submission" date="2021-03" db="EMBL/GenBank/DDBJ databases">
        <title>Sequencing the genomes of 1000 actinobacteria strains.</title>
        <authorList>
            <person name="Klenk H.-P."/>
        </authorList>
    </citation>
    <scope>NUCLEOTIDE SEQUENCE [LARGE SCALE GENOMIC DNA]</scope>
    <source>
        <strain evidence="4 5">DSM 14566</strain>
    </source>
</reference>
<comment type="caution">
    <text evidence="4">The sequence shown here is derived from an EMBL/GenBank/DDBJ whole genome shotgun (WGS) entry which is preliminary data.</text>
</comment>
<name>A0ABS4WZD6_9MICO</name>
<keyword evidence="5" id="KW-1185">Reference proteome</keyword>
<keyword evidence="2" id="KW-0812">Transmembrane</keyword>
<dbReference type="PANTHER" id="PTHR35342:SF5">
    <property type="entry name" value="TRICARBOXYLIC TRANSPORT PROTEIN"/>
    <property type="match status" value="1"/>
</dbReference>
<evidence type="ECO:0000313" key="4">
    <source>
        <dbReference type="EMBL" id="MBP2381575.1"/>
    </source>
</evidence>
<organism evidence="4 5">
    <name type="scientific">Brachybacterium sacelli</name>
    <dbReference type="NCBI Taxonomy" id="173364"/>
    <lineage>
        <taxon>Bacteria</taxon>
        <taxon>Bacillati</taxon>
        <taxon>Actinomycetota</taxon>
        <taxon>Actinomycetes</taxon>
        <taxon>Micrococcales</taxon>
        <taxon>Dermabacteraceae</taxon>
        <taxon>Brachybacterium</taxon>
    </lineage>
</organism>
<feature type="transmembrane region" description="Helical" evidence="2">
    <location>
        <begin position="355"/>
        <end position="376"/>
    </location>
</feature>
<evidence type="ECO:0000256" key="2">
    <source>
        <dbReference type="SAM" id="Phobius"/>
    </source>
</evidence>
<keyword evidence="2" id="KW-0472">Membrane</keyword>
<feature type="transmembrane region" description="Helical" evidence="2">
    <location>
        <begin position="322"/>
        <end position="343"/>
    </location>
</feature>
<evidence type="ECO:0000259" key="3">
    <source>
        <dbReference type="Pfam" id="PF01970"/>
    </source>
</evidence>
<evidence type="ECO:0000256" key="1">
    <source>
        <dbReference type="SAM" id="MobiDB-lite"/>
    </source>
</evidence>
<feature type="transmembrane region" description="Helical" evidence="2">
    <location>
        <begin position="206"/>
        <end position="227"/>
    </location>
</feature>
<feature type="transmembrane region" description="Helical" evidence="2">
    <location>
        <begin position="12"/>
        <end position="34"/>
    </location>
</feature>
<feature type="transmembrane region" description="Helical" evidence="2">
    <location>
        <begin position="105"/>
        <end position="133"/>
    </location>
</feature>